<name>W2KX89_PHYNI</name>
<dbReference type="PANTHER" id="PTHR40866">
    <property type="entry name" value="BED-TYPE DOMAIN-CONTAINING PROTEIN"/>
    <property type="match status" value="1"/>
</dbReference>
<reference evidence="1" key="1">
    <citation type="submission" date="2013-11" db="EMBL/GenBank/DDBJ databases">
        <title>The Genome Sequence of Phytophthora parasitica CHvinca01.</title>
        <authorList>
            <consortium name="The Broad Institute Genomics Platform"/>
            <person name="Russ C."/>
            <person name="Tyler B."/>
            <person name="Panabieres F."/>
            <person name="Shan W."/>
            <person name="Tripathy S."/>
            <person name="Grunwald N."/>
            <person name="Machado M."/>
            <person name="Johnson C.S."/>
            <person name="Arredondo F."/>
            <person name="Hong C."/>
            <person name="Coffey M."/>
            <person name="Young S.K."/>
            <person name="Zeng Q."/>
            <person name="Gargeya S."/>
            <person name="Fitzgerald M."/>
            <person name="Abouelleil A."/>
            <person name="Alvarado L."/>
            <person name="Chapman S.B."/>
            <person name="Gainer-Dewar J."/>
            <person name="Goldberg J."/>
            <person name="Griggs A."/>
            <person name="Gujja S."/>
            <person name="Hansen M."/>
            <person name="Howarth C."/>
            <person name="Imamovic A."/>
            <person name="Ireland A."/>
            <person name="Larimer J."/>
            <person name="McCowan C."/>
            <person name="Murphy C."/>
            <person name="Pearson M."/>
            <person name="Poon T.W."/>
            <person name="Priest M."/>
            <person name="Roberts A."/>
            <person name="Saif S."/>
            <person name="Shea T."/>
            <person name="Sykes S."/>
            <person name="Wortman J."/>
            <person name="Nusbaum C."/>
            <person name="Birren B."/>
        </authorList>
    </citation>
    <scope>NUCLEOTIDE SEQUENCE [LARGE SCALE GENOMIC DNA]</scope>
    <source>
        <strain evidence="1">CHvinca01</strain>
    </source>
</reference>
<dbReference type="OrthoDB" id="125057at2759"/>
<protein>
    <submittedName>
        <fullName evidence="1">Uncharacterized protein</fullName>
    </submittedName>
</protein>
<sequence length="272" mass="30516">DNCSLNKRLARLLGVPLVGCASHRLNLAVTLVTASLESVLVKTQGLMVRLRTLNESAKLRFKTKLRPVLRQDTRRGSTFKMLHHYFDLLEFIDRDDENLAEFIPSASENKKLKVLLTTLELIQSVSMQLQSDGVTLWEICVLFDALLKEMPALKRYLGATGSIVASPDFESACVKVQSDKQNPISRQEKAACQRFLREPQNEVNLQGSSQQGFAASVLKKARLESAKKTRTNSSTRSLPHPTLLNVCLALLARLTVLICTLCCPSRWKWCYV</sequence>
<evidence type="ECO:0000313" key="1">
    <source>
        <dbReference type="EMBL" id="ETL89199.1"/>
    </source>
</evidence>
<dbReference type="EMBL" id="KI680586">
    <property type="protein sequence ID" value="ETL89199.1"/>
    <property type="molecule type" value="Genomic_DNA"/>
</dbReference>
<dbReference type="VEuPathDB" id="FungiDB:PPTG_23412"/>
<dbReference type="AlphaFoldDB" id="W2KX89"/>
<gene>
    <name evidence="1" type="ORF">L917_11821</name>
</gene>
<feature type="non-terminal residue" evidence="1">
    <location>
        <position position="1"/>
    </location>
</feature>
<organism evidence="1">
    <name type="scientific">Phytophthora nicotianae</name>
    <name type="common">Potato buckeye rot agent</name>
    <name type="synonym">Phytophthora parasitica</name>
    <dbReference type="NCBI Taxonomy" id="4792"/>
    <lineage>
        <taxon>Eukaryota</taxon>
        <taxon>Sar</taxon>
        <taxon>Stramenopiles</taxon>
        <taxon>Oomycota</taxon>
        <taxon>Peronosporomycetes</taxon>
        <taxon>Peronosporales</taxon>
        <taxon>Peronosporaceae</taxon>
        <taxon>Phytophthora</taxon>
    </lineage>
</organism>
<dbReference type="Proteomes" id="UP000054423">
    <property type="component" value="Unassembled WGS sequence"/>
</dbReference>
<accession>W2KX89</accession>
<proteinExistence type="predicted"/>
<dbReference type="PANTHER" id="PTHR40866:SF1">
    <property type="entry name" value="BED-TYPE DOMAIN-CONTAINING PROTEIN"/>
    <property type="match status" value="1"/>
</dbReference>